<accession>A0ABQ7YW52</accession>
<evidence type="ECO:0000313" key="1">
    <source>
        <dbReference type="EMBL" id="KAH0872179.1"/>
    </source>
</evidence>
<gene>
    <name evidence="1" type="ORF">HID58_069541</name>
</gene>
<organism evidence="1 2">
    <name type="scientific">Brassica napus</name>
    <name type="common">Rape</name>
    <dbReference type="NCBI Taxonomy" id="3708"/>
    <lineage>
        <taxon>Eukaryota</taxon>
        <taxon>Viridiplantae</taxon>
        <taxon>Streptophyta</taxon>
        <taxon>Embryophyta</taxon>
        <taxon>Tracheophyta</taxon>
        <taxon>Spermatophyta</taxon>
        <taxon>Magnoliopsida</taxon>
        <taxon>eudicotyledons</taxon>
        <taxon>Gunneridae</taxon>
        <taxon>Pentapetalae</taxon>
        <taxon>rosids</taxon>
        <taxon>malvids</taxon>
        <taxon>Brassicales</taxon>
        <taxon>Brassicaceae</taxon>
        <taxon>Brassiceae</taxon>
        <taxon>Brassica</taxon>
    </lineage>
</organism>
<dbReference type="Proteomes" id="UP000824890">
    <property type="component" value="Unassembled WGS sequence"/>
</dbReference>
<proteinExistence type="predicted"/>
<evidence type="ECO:0000313" key="2">
    <source>
        <dbReference type="Proteomes" id="UP000824890"/>
    </source>
</evidence>
<feature type="non-terminal residue" evidence="1">
    <location>
        <position position="82"/>
    </location>
</feature>
<keyword evidence="2" id="KW-1185">Reference proteome</keyword>
<name>A0ABQ7YW52_BRANA</name>
<sequence length="82" mass="8690">CPDSASCGLWLVWSFNIGVVFSIGTGKLCSSLVCNLRVLRILGNGLWSLCSIATSIAKRVCVSSLAARVDGLFFGGFCCLKK</sequence>
<reference evidence="1 2" key="1">
    <citation type="submission" date="2021-05" db="EMBL/GenBank/DDBJ databases">
        <title>Genome Assembly of Synthetic Allotetraploid Brassica napus Reveals Homoeologous Exchanges between Subgenomes.</title>
        <authorList>
            <person name="Davis J.T."/>
        </authorList>
    </citation>
    <scope>NUCLEOTIDE SEQUENCE [LARGE SCALE GENOMIC DNA]</scope>
    <source>
        <strain evidence="2">cv. Da-Ae</strain>
        <tissue evidence="1">Seedling</tissue>
    </source>
</reference>
<feature type="non-terminal residue" evidence="1">
    <location>
        <position position="1"/>
    </location>
</feature>
<protein>
    <submittedName>
        <fullName evidence="1">Uncharacterized protein</fullName>
    </submittedName>
</protein>
<dbReference type="EMBL" id="JAGKQM010000016">
    <property type="protein sequence ID" value="KAH0872179.1"/>
    <property type="molecule type" value="Genomic_DNA"/>
</dbReference>
<comment type="caution">
    <text evidence="1">The sequence shown here is derived from an EMBL/GenBank/DDBJ whole genome shotgun (WGS) entry which is preliminary data.</text>
</comment>